<keyword evidence="2" id="KW-0479">Metal-binding</keyword>
<dbReference type="PRINTS" id="PR00326">
    <property type="entry name" value="GTP1OBG"/>
</dbReference>
<dbReference type="Gene3D" id="1.10.150.300">
    <property type="entry name" value="TGS-like domain"/>
    <property type="match status" value="1"/>
</dbReference>
<organism evidence="9 10">
    <name type="scientific">Candidatus Berkelbacteria bacterium RIFCSPLOWO2_01_FULL_50_28</name>
    <dbReference type="NCBI Taxonomy" id="1797471"/>
    <lineage>
        <taxon>Bacteria</taxon>
        <taxon>Candidatus Berkelbacteria</taxon>
    </lineage>
</organism>
<dbReference type="HAMAP" id="MF_00944">
    <property type="entry name" value="YchF_OLA1_ATPase"/>
    <property type="match status" value="1"/>
</dbReference>
<feature type="domain" description="TGS" evidence="8">
    <location>
        <begin position="267"/>
        <end position="350"/>
    </location>
</feature>
<dbReference type="SUPFAM" id="SSF52540">
    <property type="entry name" value="P-loop containing nucleoside triphosphate hydrolases"/>
    <property type="match status" value="1"/>
</dbReference>
<dbReference type="NCBIfam" id="TIGR00092">
    <property type="entry name" value="redox-regulated ATPase YchF"/>
    <property type="match status" value="1"/>
</dbReference>
<dbReference type="GO" id="GO:0005737">
    <property type="term" value="C:cytoplasm"/>
    <property type="evidence" value="ECO:0007669"/>
    <property type="project" value="TreeGrafter"/>
</dbReference>
<evidence type="ECO:0000256" key="2">
    <source>
        <dbReference type="ARBA" id="ARBA00022723"/>
    </source>
</evidence>
<dbReference type="Proteomes" id="UP000177481">
    <property type="component" value="Unassembled WGS sequence"/>
</dbReference>
<dbReference type="InterPro" id="IPR031167">
    <property type="entry name" value="G_OBG"/>
</dbReference>
<evidence type="ECO:0000256" key="1">
    <source>
        <dbReference type="ARBA" id="ARBA00001946"/>
    </source>
</evidence>
<dbReference type="Pfam" id="PF06071">
    <property type="entry name" value="YchF-GTPase_C"/>
    <property type="match status" value="1"/>
</dbReference>
<evidence type="ECO:0000313" key="10">
    <source>
        <dbReference type="Proteomes" id="UP000177481"/>
    </source>
</evidence>
<dbReference type="CDD" id="cd01900">
    <property type="entry name" value="YchF"/>
    <property type="match status" value="1"/>
</dbReference>
<sequence>MEIGIVGLPNVGKSSLFNALTKAGAAASNFPFTTIEPNVGVVSVPDERLEFLTKTFASAKTVPATIKFVDIAGLVKGASQGEGLGNKFLSHIRSVDAIVEVVRVFDDKNVIHVHGGVDPDNDISTINTELLLADLDLATKALERANKERSKDPYVLKHIRGLGKAIEFFNNDIPLRTKLELAVELEEYGFLTAKPLLYVANVSEGSADISAIKAHAEAEGAGVISINVKAENEIVELPESDQAEYRSELGLKSGLDEVIKAGYELLGLITYLTAGPDESRAWTITKGAKAPQAAGKIHTDFEKGFIRAQVYAFEDLKKYGSEKAIRDAGRLRSEGKDYTVVDGDVIEFLFNV</sequence>
<dbReference type="Gene3D" id="3.40.50.300">
    <property type="entry name" value="P-loop containing nucleotide triphosphate hydrolases"/>
    <property type="match status" value="1"/>
</dbReference>
<dbReference type="Gene3D" id="3.10.20.30">
    <property type="match status" value="1"/>
</dbReference>
<evidence type="ECO:0000259" key="7">
    <source>
        <dbReference type="PROSITE" id="PS51710"/>
    </source>
</evidence>
<evidence type="ECO:0000256" key="6">
    <source>
        <dbReference type="HAMAP-Rule" id="MF_00944"/>
    </source>
</evidence>
<dbReference type="PANTHER" id="PTHR23305">
    <property type="entry name" value="OBG GTPASE FAMILY"/>
    <property type="match status" value="1"/>
</dbReference>
<accession>A0A1F5ECM9</accession>
<dbReference type="InterPro" id="IPR012676">
    <property type="entry name" value="TGS-like"/>
</dbReference>
<proteinExistence type="inferred from homology"/>
<dbReference type="InterPro" id="IPR004095">
    <property type="entry name" value="TGS"/>
</dbReference>
<dbReference type="GO" id="GO:0046872">
    <property type="term" value="F:metal ion binding"/>
    <property type="evidence" value="ECO:0007669"/>
    <property type="project" value="UniProtKB-KW"/>
</dbReference>
<dbReference type="GO" id="GO:0043023">
    <property type="term" value="F:ribosomal large subunit binding"/>
    <property type="evidence" value="ECO:0007669"/>
    <property type="project" value="UniProtKB-UniRule"/>
</dbReference>
<dbReference type="PROSITE" id="PS51710">
    <property type="entry name" value="G_OBG"/>
    <property type="match status" value="1"/>
</dbReference>
<dbReference type="InterPro" id="IPR013029">
    <property type="entry name" value="YchF_C"/>
</dbReference>
<evidence type="ECO:0000313" key="9">
    <source>
        <dbReference type="EMBL" id="OGD65050.1"/>
    </source>
</evidence>
<dbReference type="InterPro" id="IPR004396">
    <property type="entry name" value="ATPase_YchF/OLA1"/>
</dbReference>
<keyword evidence="4 6" id="KW-0067">ATP-binding</keyword>
<dbReference type="PANTHER" id="PTHR23305:SF18">
    <property type="entry name" value="OBG-TYPE G DOMAIN-CONTAINING PROTEIN"/>
    <property type="match status" value="1"/>
</dbReference>
<evidence type="ECO:0000256" key="4">
    <source>
        <dbReference type="ARBA" id="ARBA00022840"/>
    </source>
</evidence>
<dbReference type="SUPFAM" id="SSF81271">
    <property type="entry name" value="TGS-like"/>
    <property type="match status" value="1"/>
</dbReference>
<dbReference type="AlphaFoldDB" id="A0A1F5ECM9"/>
<feature type="binding site" evidence="6">
    <location>
        <begin position="10"/>
        <end position="15"/>
    </location>
    <ligand>
        <name>ATP</name>
        <dbReference type="ChEBI" id="CHEBI:30616"/>
    </ligand>
</feature>
<protein>
    <recommendedName>
        <fullName evidence="6">Ribosome-binding ATPase YchF</fullName>
    </recommendedName>
</protein>
<comment type="function">
    <text evidence="6">ATPase that binds to both the 70S ribosome and the 50S ribosomal subunit in a nucleotide-independent manner.</text>
</comment>
<dbReference type="InterPro" id="IPR041706">
    <property type="entry name" value="YchF_N"/>
</dbReference>
<comment type="cofactor">
    <cofactor evidence="1">
        <name>Mg(2+)</name>
        <dbReference type="ChEBI" id="CHEBI:18420"/>
    </cofactor>
</comment>
<dbReference type="Pfam" id="PF01926">
    <property type="entry name" value="MMR_HSR1"/>
    <property type="match status" value="1"/>
</dbReference>
<evidence type="ECO:0000259" key="8">
    <source>
        <dbReference type="PROSITE" id="PS51880"/>
    </source>
</evidence>
<comment type="similarity">
    <text evidence="6">Belongs to the TRAFAC class OBG-HflX-like GTPase superfamily. OBG GTPase family. YchF/OLA1 subfamily.</text>
</comment>
<dbReference type="FunFam" id="3.10.20.30:FF:000001">
    <property type="entry name" value="Ribosome-binding ATPase YchF"/>
    <property type="match status" value="1"/>
</dbReference>
<reference evidence="9 10" key="1">
    <citation type="journal article" date="2016" name="Nat. Commun.">
        <title>Thousands of microbial genomes shed light on interconnected biogeochemical processes in an aquifer system.</title>
        <authorList>
            <person name="Anantharaman K."/>
            <person name="Brown C.T."/>
            <person name="Hug L.A."/>
            <person name="Sharon I."/>
            <person name="Castelle C.J."/>
            <person name="Probst A.J."/>
            <person name="Thomas B.C."/>
            <person name="Singh A."/>
            <person name="Wilkins M.J."/>
            <person name="Karaoz U."/>
            <person name="Brodie E.L."/>
            <person name="Williams K.H."/>
            <person name="Hubbard S.S."/>
            <person name="Banfield J.F."/>
        </authorList>
    </citation>
    <scope>NUCLEOTIDE SEQUENCE [LARGE SCALE GENOMIC DNA]</scope>
</reference>
<dbReference type="InterPro" id="IPR023192">
    <property type="entry name" value="TGS-like_dom_sf"/>
</dbReference>
<dbReference type="CDD" id="cd04867">
    <property type="entry name" value="TGS_YchF_OLA1"/>
    <property type="match status" value="1"/>
</dbReference>
<dbReference type="GO" id="GO:0016887">
    <property type="term" value="F:ATP hydrolysis activity"/>
    <property type="evidence" value="ECO:0007669"/>
    <property type="project" value="UniProtKB-UniRule"/>
</dbReference>
<dbReference type="STRING" id="1797471.A3A71_03090"/>
<feature type="domain" description="OBG-type G" evidence="7">
    <location>
        <begin position="1"/>
        <end position="246"/>
    </location>
</feature>
<keyword evidence="5" id="KW-0460">Magnesium</keyword>
<comment type="caution">
    <text evidence="9">The sequence shown here is derived from an EMBL/GenBank/DDBJ whole genome shotgun (WGS) entry which is preliminary data.</text>
</comment>
<evidence type="ECO:0000256" key="3">
    <source>
        <dbReference type="ARBA" id="ARBA00022741"/>
    </source>
</evidence>
<dbReference type="InterPro" id="IPR027417">
    <property type="entry name" value="P-loop_NTPase"/>
</dbReference>
<dbReference type="InterPro" id="IPR006073">
    <property type="entry name" value="GTP-bd"/>
</dbReference>
<name>A0A1F5ECM9_9BACT</name>
<evidence type="ECO:0000256" key="5">
    <source>
        <dbReference type="ARBA" id="ARBA00022842"/>
    </source>
</evidence>
<keyword evidence="3 6" id="KW-0547">Nucleotide-binding</keyword>
<dbReference type="InterPro" id="IPR012675">
    <property type="entry name" value="Beta-grasp_dom_sf"/>
</dbReference>
<dbReference type="PROSITE" id="PS51880">
    <property type="entry name" value="TGS"/>
    <property type="match status" value="1"/>
</dbReference>
<dbReference type="GO" id="GO:0005525">
    <property type="term" value="F:GTP binding"/>
    <property type="evidence" value="ECO:0007669"/>
    <property type="project" value="InterPro"/>
</dbReference>
<dbReference type="GO" id="GO:0005524">
    <property type="term" value="F:ATP binding"/>
    <property type="evidence" value="ECO:0007669"/>
    <property type="project" value="UniProtKB-UniRule"/>
</dbReference>
<gene>
    <name evidence="6" type="primary">ychF</name>
    <name evidence="9" type="ORF">A3A71_03090</name>
</gene>
<dbReference type="PIRSF" id="PIRSF006641">
    <property type="entry name" value="CHP00092"/>
    <property type="match status" value="1"/>
</dbReference>
<dbReference type="EMBL" id="MEZX01000001">
    <property type="protein sequence ID" value="OGD65050.1"/>
    <property type="molecule type" value="Genomic_DNA"/>
</dbReference>